<dbReference type="Pfam" id="PF02659">
    <property type="entry name" value="Mntp"/>
    <property type="match status" value="1"/>
</dbReference>
<feature type="transmembrane region" description="Helical" evidence="8">
    <location>
        <begin position="140"/>
        <end position="161"/>
    </location>
</feature>
<accession>A0A9D9NGI5</accession>
<proteinExistence type="inferred from homology"/>
<comment type="function">
    <text evidence="8">Probably functions as a manganese efflux pump.</text>
</comment>
<evidence type="ECO:0000256" key="6">
    <source>
        <dbReference type="ARBA" id="ARBA00023136"/>
    </source>
</evidence>
<dbReference type="PANTHER" id="PTHR35529:SF1">
    <property type="entry name" value="MANGANESE EFFLUX PUMP MNTP-RELATED"/>
    <property type="match status" value="1"/>
</dbReference>
<feature type="transmembrane region" description="Helical" evidence="8">
    <location>
        <begin position="6"/>
        <end position="24"/>
    </location>
</feature>
<feature type="transmembrane region" description="Helical" evidence="8">
    <location>
        <begin position="113"/>
        <end position="134"/>
    </location>
</feature>
<dbReference type="InterPro" id="IPR022929">
    <property type="entry name" value="Put_MntP"/>
</dbReference>
<evidence type="ECO:0000256" key="8">
    <source>
        <dbReference type="HAMAP-Rule" id="MF_01521"/>
    </source>
</evidence>
<comment type="similarity">
    <text evidence="8">Belongs to the MntP (TC 9.B.29) family.</text>
</comment>
<sequence length="197" mass="20837">MTWFEILLLALSLCIDTFAVSMSGSQSIRRASLARLCLIVCTFAFFQAGLALVGWIGGLSLHKLITSIDHWIAFVLLLYIGVKMIAEGAGNIRRAGSGEETSCRVNLLSVKTLLLSAVATSIDALAVGITLAIIDLPPLKLWGGIVLIALVTMLASLAGVFSGKWLGKRFGDWAQAGGGVVLIVIGIKILAEHTVFA</sequence>
<feature type="transmembrane region" description="Helical" evidence="8">
    <location>
        <begin position="173"/>
        <end position="191"/>
    </location>
</feature>
<evidence type="ECO:0000256" key="5">
    <source>
        <dbReference type="ARBA" id="ARBA00023065"/>
    </source>
</evidence>
<dbReference type="Proteomes" id="UP000823604">
    <property type="component" value="Unassembled WGS sequence"/>
</dbReference>
<reference evidence="9" key="2">
    <citation type="journal article" date="2021" name="PeerJ">
        <title>Extensive microbial diversity within the chicken gut microbiome revealed by metagenomics and culture.</title>
        <authorList>
            <person name="Gilroy R."/>
            <person name="Ravi A."/>
            <person name="Getino M."/>
            <person name="Pursley I."/>
            <person name="Horton D.L."/>
            <person name="Alikhan N.F."/>
            <person name="Baker D."/>
            <person name="Gharbi K."/>
            <person name="Hall N."/>
            <person name="Watson M."/>
            <person name="Adriaenssens E.M."/>
            <person name="Foster-Nyarko E."/>
            <person name="Jarju S."/>
            <person name="Secka A."/>
            <person name="Antonio M."/>
            <person name="Oren A."/>
            <person name="Chaudhuri R.R."/>
            <person name="La Ragione R."/>
            <person name="Hildebrand F."/>
            <person name="Pallen M.J."/>
        </authorList>
    </citation>
    <scope>NUCLEOTIDE SEQUENCE</scope>
    <source>
        <strain evidence="9">B1-8020</strain>
    </source>
</reference>
<name>A0A9D9NGI5_9BACT</name>
<evidence type="ECO:0000256" key="7">
    <source>
        <dbReference type="ARBA" id="ARBA00023211"/>
    </source>
</evidence>
<evidence type="ECO:0000256" key="2">
    <source>
        <dbReference type="ARBA" id="ARBA00022475"/>
    </source>
</evidence>
<keyword evidence="1 8" id="KW-0813">Transport</keyword>
<evidence type="ECO:0000256" key="1">
    <source>
        <dbReference type="ARBA" id="ARBA00022448"/>
    </source>
</evidence>
<evidence type="ECO:0000256" key="4">
    <source>
        <dbReference type="ARBA" id="ARBA00022989"/>
    </source>
</evidence>
<evidence type="ECO:0000313" key="9">
    <source>
        <dbReference type="EMBL" id="MBO8472430.1"/>
    </source>
</evidence>
<dbReference type="InterPro" id="IPR003810">
    <property type="entry name" value="Mntp/YtaF"/>
</dbReference>
<organism evidence="9 10">
    <name type="scientific">Candidatus Merdivivens pullicola</name>
    <dbReference type="NCBI Taxonomy" id="2840872"/>
    <lineage>
        <taxon>Bacteria</taxon>
        <taxon>Pseudomonadati</taxon>
        <taxon>Bacteroidota</taxon>
        <taxon>Bacteroidia</taxon>
        <taxon>Bacteroidales</taxon>
        <taxon>Muribaculaceae</taxon>
        <taxon>Muribaculaceae incertae sedis</taxon>
        <taxon>Candidatus Merdivivens</taxon>
    </lineage>
</organism>
<evidence type="ECO:0000256" key="3">
    <source>
        <dbReference type="ARBA" id="ARBA00022692"/>
    </source>
</evidence>
<keyword evidence="7 8" id="KW-0464">Manganese</keyword>
<protein>
    <recommendedName>
        <fullName evidence="8">Putative manganese efflux pump MntP</fullName>
    </recommendedName>
</protein>
<keyword evidence="3 8" id="KW-0812">Transmembrane</keyword>
<reference evidence="9" key="1">
    <citation type="submission" date="2020-10" db="EMBL/GenBank/DDBJ databases">
        <authorList>
            <person name="Gilroy R."/>
        </authorList>
    </citation>
    <scope>NUCLEOTIDE SEQUENCE</scope>
    <source>
        <strain evidence="9">B1-8020</strain>
    </source>
</reference>
<dbReference type="GO" id="GO:0005886">
    <property type="term" value="C:plasma membrane"/>
    <property type="evidence" value="ECO:0007669"/>
    <property type="project" value="UniProtKB-SubCell"/>
</dbReference>
<comment type="subcellular location">
    <subcellularLocation>
        <location evidence="8">Cell membrane</location>
        <topology evidence="8">Multi-pass membrane protein</topology>
    </subcellularLocation>
</comment>
<dbReference type="HAMAP" id="MF_01521">
    <property type="entry name" value="MntP_pump"/>
    <property type="match status" value="1"/>
</dbReference>
<dbReference type="EMBL" id="JADIMA010000023">
    <property type="protein sequence ID" value="MBO8472430.1"/>
    <property type="molecule type" value="Genomic_DNA"/>
</dbReference>
<keyword evidence="2 8" id="KW-1003">Cell membrane</keyword>
<evidence type="ECO:0000313" key="10">
    <source>
        <dbReference type="Proteomes" id="UP000823604"/>
    </source>
</evidence>
<feature type="transmembrane region" description="Helical" evidence="8">
    <location>
        <begin position="70"/>
        <end position="92"/>
    </location>
</feature>
<comment type="caution">
    <text evidence="9">The sequence shown here is derived from an EMBL/GenBank/DDBJ whole genome shotgun (WGS) entry which is preliminary data.</text>
</comment>
<feature type="transmembrane region" description="Helical" evidence="8">
    <location>
        <begin position="36"/>
        <end position="58"/>
    </location>
</feature>
<dbReference type="AlphaFoldDB" id="A0A9D9NGI5"/>
<gene>
    <name evidence="8" type="primary">mntP</name>
    <name evidence="9" type="ORF">IAB81_02210</name>
</gene>
<keyword evidence="4 8" id="KW-1133">Transmembrane helix</keyword>
<dbReference type="PANTHER" id="PTHR35529">
    <property type="entry name" value="MANGANESE EFFLUX PUMP MNTP-RELATED"/>
    <property type="match status" value="1"/>
</dbReference>
<keyword evidence="5 8" id="KW-0406">Ion transport</keyword>
<dbReference type="GO" id="GO:0005384">
    <property type="term" value="F:manganese ion transmembrane transporter activity"/>
    <property type="evidence" value="ECO:0007669"/>
    <property type="project" value="UniProtKB-UniRule"/>
</dbReference>
<keyword evidence="6 8" id="KW-0472">Membrane</keyword>